<dbReference type="SMART" id="SM00154">
    <property type="entry name" value="ZnF_AN1"/>
    <property type="match status" value="1"/>
</dbReference>
<accession>A0AAW0X461</accession>
<sequence>MDSQVQLDGRLLALVDSGWRMDRLPSDDIAVPVLELPDPEPDTTTPNQTLRQQEHKWTDLMLSNLTDSQVSDVNYRYPCQHPGCKSGELAPVICPGCSNNFCLAHRHQIDHGCAAHKPPENSMAEAAVKIQKITESLDSTPAKGGQGRKSDKLSAKVQLMKLKQKSSGDQSLPQEERVYLMILLPQSYNATQQPIFVSRHWTVGKAIDVAANIAKVKNDNNILGADKLMFFHERDGSLLGSMDQTLKSLLDDQQMYNGQTVILEYIHGSA</sequence>
<keyword evidence="8" id="KW-0131">Cell cycle</keyword>
<keyword evidence="12" id="KW-1185">Reference proteome</keyword>
<dbReference type="PROSITE" id="PS51039">
    <property type="entry name" value="ZF_AN1"/>
    <property type="match status" value="1"/>
</dbReference>
<evidence type="ECO:0000256" key="8">
    <source>
        <dbReference type="ARBA" id="ARBA00023306"/>
    </source>
</evidence>
<evidence type="ECO:0000259" key="10">
    <source>
        <dbReference type="PROSITE" id="PS51039"/>
    </source>
</evidence>
<evidence type="ECO:0000256" key="4">
    <source>
        <dbReference type="ARBA" id="ARBA00022771"/>
    </source>
</evidence>
<dbReference type="GO" id="GO:0051301">
    <property type="term" value="P:cell division"/>
    <property type="evidence" value="ECO:0007669"/>
    <property type="project" value="UniProtKB-KW"/>
</dbReference>
<evidence type="ECO:0000256" key="3">
    <source>
        <dbReference type="ARBA" id="ARBA00022723"/>
    </source>
</evidence>
<comment type="caution">
    <text evidence="11">The sequence shown here is derived from an EMBL/GenBank/DDBJ whole genome shotgun (WGS) entry which is preliminary data.</text>
</comment>
<dbReference type="InterPro" id="IPR057358">
    <property type="entry name" value="UBL_ZFAND1-like"/>
</dbReference>
<dbReference type="GO" id="GO:0035617">
    <property type="term" value="P:stress granule disassembly"/>
    <property type="evidence" value="ECO:0007669"/>
    <property type="project" value="TreeGrafter"/>
</dbReference>
<gene>
    <name evidence="11" type="ORF">OTU49_006056</name>
</gene>
<dbReference type="InterPro" id="IPR035896">
    <property type="entry name" value="AN1-like_Znf"/>
</dbReference>
<dbReference type="PANTHER" id="PTHR14677:SF37">
    <property type="entry name" value="AN1-TYPE ZINC FINGER PROTEIN 1"/>
    <property type="match status" value="1"/>
</dbReference>
<name>A0AAW0X461_CHEQU</name>
<dbReference type="SUPFAM" id="SSF118310">
    <property type="entry name" value="AN1-like Zinc finger"/>
    <property type="match status" value="1"/>
</dbReference>
<dbReference type="Pfam" id="PF25327">
    <property type="entry name" value="UBL_ZFAND1"/>
    <property type="match status" value="1"/>
</dbReference>
<feature type="domain" description="AN1-type" evidence="10">
    <location>
        <begin position="73"/>
        <end position="121"/>
    </location>
</feature>
<keyword evidence="2" id="KW-0132">Cell division</keyword>
<keyword evidence="6" id="KW-0833">Ubl conjugation pathway</keyword>
<evidence type="ECO:0000256" key="1">
    <source>
        <dbReference type="ARBA" id="ARBA00006940"/>
    </source>
</evidence>
<keyword evidence="3" id="KW-0479">Metal-binding</keyword>
<dbReference type="InterPro" id="IPR000058">
    <property type="entry name" value="Znf_AN1"/>
</dbReference>
<dbReference type="InterPro" id="IPR008401">
    <property type="entry name" value="Apc13"/>
</dbReference>
<evidence type="ECO:0000256" key="2">
    <source>
        <dbReference type="ARBA" id="ARBA00022618"/>
    </source>
</evidence>
<keyword evidence="7" id="KW-0862">Zinc</keyword>
<protein>
    <recommendedName>
        <fullName evidence="10">AN1-type domain-containing protein</fullName>
    </recommendedName>
</protein>
<dbReference type="Proteomes" id="UP001445076">
    <property type="component" value="Unassembled WGS sequence"/>
</dbReference>
<evidence type="ECO:0000313" key="12">
    <source>
        <dbReference type="Proteomes" id="UP001445076"/>
    </source>
</evidence>
<dbReference type="GO" id="GO:0005680">
    <property type="term" value="C:anaphase-promoting complex"/>
    <property type="evidence" value="ECO:0007669"/>
    <property type="project" value="InterPro"/>
</dbReference>
<proteinExistence type="inferred from homology"/>
<keyword evidence="5" id="KW-0498">Mitosis</keyword>
<comment type="similarity">
    <text evidence="1">Belongs to the APC13 family.</text>
</comment>
<reference evidence="11 12" key="1">
    <citation type="journal article" date="2024" name="BMC Genomics">
        <title>Genome assembly of redclaw crayfish (Cherax quadricarinatus) provides insights into its immune adaptation and hypoxia tolerance.</title>
        <authorList>
            <person name="Liu Z."/>
            <person name="Zheng J."/>
            <person name="Li H."/>
            <person name="Fang K."/>
            <person name="Wang S."/>
            <person name="He J."/>
            <person name="Zhou D."/>
            <person name="Weng S."/>
            <person name="Chi M."/>
            <person name="Gu Z."/>
            <person name="He J."/>
            <person name="Li F."/>
            <person name="Wang M."/>
        </authorList>
    </citation>
    <scope>NUCLEOTIDE SEQUENCE [LARGE SCALE GENOMIC DNA]</scope>
    <source>
        <strain evidence="11">ZL_2023a</strain>
    </source>
</reference>
<evidence type="ECO:0000256" key="9">
    <source>
        <dbReference type="PROSITE-ProRule" id="PRU00449"/>
    </source>
</evidence>
<dbReference type="PANTHER" id="PTHR14677">
    <property type="entry name" value="ARSENITE INDUCUBLE RNA ASSOCIATED PROTEIN AIP-1-RELATED"/>
    <property type="match status" value="1"/>
</dbReference>
<dbReference type="Pfam" id="PF01428">
    <property type="entry name" value="zf-AN1"/>
    <property type="match status" value="1"/>
</dbReference>
<organism evidence="11 12">
    <name type="scientific">Cherax quadricarinatus</name>
    <name type="common">Australian red claw crayfish</name>
    <dbReference type="NCBI Taxonomy" id="27406"/>
    <lineage>
        <taxon>Eukaryota</taxon>
        <taxon>Metazoa</taxon>
        <taxon>Ecdysozoa</taxon>
        <taxon>Arthropoda</taxon>
        <taxon>Crustacea</taxon>
        <taxon>Multicrustacea</taxon>
        <taxon>Malacostraca</taxon>
        <taxon>Eumalacostraca</taxon>
        <taxon>Eucarida</taxon>
        <taxon>Decapoda</taxon>
        <taxon>Pleocyemata</taxon>
        <taxon>Astacidea</taxon>
        <taxon>Parastacoidea</taxon>
        <taxon>Parastacidae</taxon>
        <taxon>Cherax</taxon>
    </lineage>
</organism>
<evidence type="ECO:0000313" key="11">
    <source>
        <dbReference type="EMBL" id="KAK8734198.1"/>
    </source>
</evidence>
<dbReference type="Pfam" id="PF05839">
    <property type="entry name" value="Apc13p"/>
    <property type="match status" value="1"/>
</dbReference>
<evidence type="ECO:0000256" key="7">
    <source>
        <dbReference type="ARBA" id="ARBA00022833"/>
    </source>
</evidence>
<evidence type="ECO:0000256" key="5">
    <source>
        <dbReference type="ARBA" id="ARBA00022776"/>
    </source>
</evidence>
<dbReference type="EMBL" id="JARKIK010000051">
    <property type="protein sequence ID" value="KAK8734198.1"/>
    <property type="molecule type" value="Genomic_DNA"/>
</dbReference>
<dbReference type="Gene3D" id="4.10.1110.10">
    <property type="entry name" value="AN1-like Zinc finger"/>
    <property type="match status" value="1"/>
</dbReference>
<evidence type="ECO:0000256" key="6">
    <source>
        <dbReference type="ARBA" id="ARBA00022786"/>
    </source>
</evidence>
<keyword evidence="4 9" id="KW-0863">Zinc-finger</keyword>
<dbReference type="GO" id="GO:0010494">
    <property type="term" value="C:cytoplasmic stress granule"/>
    <property type="evidence" value="ECO:0007669"/>
    <property type="project" value="TreeGrafter"/>
</dbReference>
<dbReference type="AlphaFoldDB" id="A0AAW0X461"/>
<dbReference type="GO" id="GO:0008270">
    <property type="term" value="F:zinc ion binding"/>
    <property type="evidence" value="ECO:0007669"/>
    <property type="project" value="UniProtKB-KW"/>
</dbReference>